<feature type="chain" id="PRO_5039630714" description="Foldase protein PrsA" evidence="13">
    <location>
        <begin position="23"/>
        <end position="291"/>
    </location>
</feature>
<comment type="function">
    <text evidence="11">Plays a major role in protein secretion by helping the post-translocational extracellular folding of several secreted proteins.</text>
</comment>
<gene>
    <name evidence="11 15" type="primary">prsA</name>
    <name evidence="15" type="ORF">AM592_02705</name>
</gene>
<dbReference type="PROSITE" id="PS51257">
    <property type="entry name" value="PROKAR_LIPOPROTEIN"/>
    <property type="match status" value="1"/>
</dbReference>
<evidence type="ECO:0000256" key="13">
    <source>
        <dbReference type="SAM" id="SignalP"/>
    </source>
</evidence>
<reference evidence="16" key="1">
    <citation type="submission" date="2015-08" db="EMBL/GenBank/DDBJ databases">
        <title>Genome sequencing project for genomic taxonomy and phylogenomics of Bacillus-like bacteria.</title>
        <authorList>
            <person name="Liu B."/>
            <person name="Wang J."/>
            <person name="Zhu Y."/>
            <person name="Liu G."/>
            <person name="Chen Q."/>
            <person name="Chen Z."/>
            <person name="Lan J."/>
            <person name="Che J."/>
            <person name="Ge C."/>
            <person name="Shi H."/>
            <person name="Pan Z."/>
            <person name="Liu X."/>
        </authorList>
    </citation>
    <scope>NUCLEOTIDE SEQUENCE [LARGE SCALE GENOMIC DNA]</scope>
    <source>
        <strain evidence="16">FJAT-4402</strain>
    </source>
</reference>
<comment type="similarity">
    <text evidence="3 11">Belongs to the PrsA family.</text>
</comment>
<evidence type="ECO:0000256" key="7">
    <source>
        <dbReference type="ARBA" id="ARBA00023136"/>
    </source>
</evidence>
<dbReference type="EMBL" id="CP012600">
    <property type="protein sequence ID" value="ALC80611.1"/>
    <property type="molecule type" value="Genomic_DNA"/>
</dbReference>
<dbReference type="GO" id="GO:0003755">
    <property type="term" value="F:peptidyl-prolyl cis-trans isomerase activity"/>
    <property type="evidence" value="ECO:0007669"/>
    <property type="project" value="UniProtKB-UniRule"/>
</dbReference>
<dbReference type="PANTHER" id="PTHR47245">
    <property type="entry name" value="PEPTIDYLPROLYL ISOMERASE"/>
    <property type="match status" value="1"/>
</dbReference>
<evidence type="ECO:0000256" key="2">
    <source>
        <dbReference type="ARBA" id="ARBA00004193"/>
    </source>
</evidence>
<evidence type="ECO:0000313" key="15">
    <source>
        <dbReference type="EMBL" id="ALC80611.1"/>
    </source>
</evidence>
<dbReference type="Gene3D" id="3.10.50.40">
    <property type="match status" value="1"/>
</dbReference>
<keyword evidence="9 11" id="KW-0413">Isomerase</keyword>
<evidence type="ECO:0000256" key="9">
    <source>
        <dbReference type="ARBA" id="ARBA00023235"/>
    </source>
</evidence>
<dbReference type="EC" id="5.2.1.8" evidence="11"/>
<feature type="signal peptide" evidence="13">
    <location>
        <begin position="1"/>
        <end position="22"/>
    </location>
</feature>
<keyword evidence="8 11" id="KW-0564">Palmitate</keyword>
<keyword evidence="16" id="KW-1185">Reference proteome</keyword>
<comment type="catalytic activity">
    <reaction evidence="1 11">
        <text>[protein]-peptidylproline (omega=180) = [protein]-peptidylproline (omega=0)</text>
        <dbReference type="Rhea" id="RHEA:16237"/>
        <dbReference type="Rhea" id="RHEA-COMP:10747"/>
        <dbReference type="Rhea" id="RHEA-COMP:10748"/>
        <dbReference type="ChEBI" id="CHEBI:83833"/>
        <dbReference type="ChEBI" id="CHEBI:83834"/>
        <dbReference type="EC" id="5.2.1.8"/>
    </reaction>
</comment>
<dbReference type="InterPro" id="IPR023058">
    <property type="entry name" value="PPIase_PpiC_CS"/>
</dbReference>
<evidence type="ECO:0000256" key="4">
    <source>
        <dbReference type="ARBA" id="ARBA00022475"/>
    </source>
</evidence>
<organism evidence="15 16">
    <name type="scientific">Bacillus gobiensis</name>
    <dbReference type="NCBI Taxonomy" id="1441095"/>
    <lineage>
        <taxon>Bacteria</taxon>
        <taxon>Bacillati</taxon>
        <taxon>Bacillota</taxon>
        <taxon>Bacilli</taxon>
        <taxon>Bacillales</taxon>
        <taxon>Bacillaceae</taxon>
        <taxon>Bacillus</taxon>
    </lineage>
</organism>
<dbReference type="Proteomes" id="UP000067625">
    <property type="component" value="Chromosome"/>
</dbReference>
<evidence type="ECO:0000256" key="8">
    <source>
        <dbReference type="ARBA" id="ARBA00023139"/>
    </source>
</evidence>
<evidence type="ECO:0000256" key="1">
    <source>
        <dbReference type="ARBA" id="ARBA00000971"/>
    </source>
</evidence>
<dbReference type="OrthoDB" id="14196at2"/>
<dbReference type="Pfam" id="PF00639">
    <property type="entry name" value="Rotamase"/>
    <property type="match status" value="1"/>
</dbReference>
<keyword evidence="4 11" id="KW-1003">Cell membrane</keyword>
<keyword evidence="5 11" id="KW-0732">Signal</keyword>
<dbReference type="SUPFAM" id="SSF109998">
    <property type="entry name" value="Triger factor/SurA peptide-binding domain-like"/>
    <property type="match status" value="1"/>
</dbReference>
<dbReference type="InterPro" id="IPR046357">
    <property type="entry name" value="PPIase_dom_sf"/>
</dbReference>
<feature type="domain" description="PpiC" evidence="14">
    <location>
        <begin position="135"/>
        <end position="225"/>
    </location>
</feature>
<dbReference type="RefSeq" id="WP_053602351.1">
    <property type="nucleotide sequence ID" value="NZ_CP012600.1"/>
</dbReference>
<dbReference type="InterPro" id="IPR050245">
    <property type="entry name" value="PrsA_foldase"/>
</dbReference>
<reference evidence="15 16" key="2">
    <citation type="journal article" date="2016" name="Int. J. Syst. Evol. Microbiol.">
        <title>Bacillus gobiensis sp. nov., isolated from a soil sample.</title>
        <authorList>
            <person name="Liu B."/>
            <person name="Liu G.H."/>
            <person name="Cetin S."/>
            <person name="Schumann P."/>
            <person name="Pan Z.Z."/>
            <person name="Chen Q.Q."/>
        </authorList>
    </citation>
    <scope>NUCLEOTIDE SEQUENCE [LARGE SCALE GENOMIC DNA]</scope>
    <source>
        <strain evidence="15 16">FJAT-4402</strain>
    </source>
</reference>
<evidence type="ECO:0000256" key="6">
    <source>
        <dbReference type="ARBA" id="ARBA00023110"/>
    </source>
</evidence>
<dbReference type="PATRIC" id="fig|1441095.3.peg.587"/>
<keyword evidence="7 11" id="KW-0472">Membrane</keyword>
<sequence>MKKITAAAITATSLLVLSACNSGDSEVIAQSDAGNVTKDEFYSNLKSAAGSQILTMMVQEKVLDEKYDVTDEEIDAKLEEYRKGQMGAQIEQMIQQQGEDYVKQQVKFELLTTKAAEDQAKVTDDEVKKYYDSLEGQIRASHILVTDENKAKEVEKKLKDGEKFEDLAKEYSTDGTAQQGGDLGFFAKDGQMVKEFSDAAYKLKVGEVSAPVKTQYGYHIIKKTAERGKYEDMKKELTEDVKKQKTADQATVQGIVDKMVQDAKVDVKDKDLKETFNKDAAPQAPQAPQGS</sequence>
<evidence type="ECO:0000256" key="3">
    <source>
        <dbReference type="ARBA" id="ARBA00006071"/>
    </source>
</evidence>
<accession>A0A0M4FEI8</accession>
<evidence type="ECO:0000256" key="11">
    <source>
        <dbReference type="HAMAP-Rule" id="MF_01145"/>
    </source>
</evidence>
<dbReference type="SUPFAM" id="SSF54534">
    <property type="entry name" value="FKBP-like"/>
    <property type="match status" value="1"/>
</dbReference>
<proteinExistence type="inferred from homology"/>
<dbReference type="InterPro" id="IPR000297">
    <property type="entry name" value="PPIase_PpiC"/>
</dbReference>
<dbReference type="GO" id="GO:0006457">
    <property type="term" value="P:protein folding"/>
    <property type="evidence" value="ECO:0007669"/>
    <property type="project" value="UniProtKB-UniRule"/>
</dbReference>
<keyword evidence="10 11" id="KW-0449">Lipoprotein</keyword>
<dbReference type="PROSITE" id="PS50198">
    <property type="entry name" value="PPIC_PPIASE_2"/>
    <property type="match status" value="1"/>
</dbReference>
<evidence type="ECO:0000256" key="10">
    <source>
        <dbReference type="ARBA" id="ARBA00023288"/>
    </source>
</evidence>
<evidence type="ECO:0000313" key="16">
    <source>
        <dbReference type="Proteomes" id="UP000067625"/>
    </source>
</evidence>
<feature type="region of interest" description="Disordered" evidence="12">
    <location>
        <begin position="271"/>
        <end position="291"/>
    </location>
</feature>
<evidence type="ECO:0000259" key="14">
    <source>
        <dbReference type="PROSITE" id="PS50198"/>
    </source>
</evidence>
<dbReference type="InterPro" id="IPR027304">
    <property type="entry name" value="Trigger_fact/SurA_dom_sf"/>
</dbReference>
<evidence type="ECO:0000256" key="12">
    <source>
        <dbReference type="SAM" id="MobiDB-lite"/>
    </source>
</evidence>
<name>A0A0M4FEI8_9BACI</name>
<dbReference type="GO" id="GO:0005886">
    <property type="term" value="C:plasma membrane"/>
    <property type="evidence" value="ECO:0007669"/>
    <property type="project" value="UniProtKB-SubCell"/>
</dbReference>
<dbReference type="PANTHER" id="PTHR47245:SF1">
    <property type="entry name" value="FOLDASE PROTEIN PRSA"/>
    <property type="match status" value="1"/>
</dbReference>
<feature type="compositionally biased region" description="Low complexity" evidence="12">
    <location>
        <begin position="280"/>
        <end position="291"/>
    </location>
</feature>
<dbReference type="HAMAP" id="MF_01145">
    <property type="entry name" value="Foldase_PrsA"/>
    <property type="match status" value="1"/>
</dbReference>
<comment type="subcellular location">
    <subcellularLocation>
        <location evidence="2 11">Cell membrane</location>
        <topology evidence="2 11">Lipid-anchor</topology>
    </subcellularLocation>
</comment>
<dbReference type="AlphaFoldDB" id="A0A0M4FEI8"/>
<protein>
    <recommendedName>
        <fullName evidence="11">Foldase protein PrsA</fullName>
        <ecNumber evidence="11">5.2.1.8</ecNumber>
    </recommendedName>
</protein>
<dbReference type="PROSITE" id="PS01096">
    <property type="entry name" value="PPIC_PPIASE_1"/>
    <property type="match status" value="1"/>
</dbReference>
<dbReference type="InterPro" id="IPR023059">
    <property type="entry name" value="Foldase_PrsA"/>
</dbReference>
<keyword evidence="6 11" id="KW-0697">Rotamase</keyword>
<dbReference type="STRING" id="1441095.AM592_02705"/>
<evidence type="ECO:0000256" key="5">
    <source>
        <dbReference type="ARBA" id="ARBA00022729"/>
    </source>
</evidence>